<dbReference type="AlphaFoldDB" id="A0A5J4PXF3"/>
<name>A0A5J4PXF3_9ZZZZ</name>
<gene>
    <name evidence="1" type="ORF">EZS27_035883</name>
</gene>
<reference evidence="1" key="1">
    <citation type="submission" date="2019-03" db="EMBL/GenBank/DDBJ databases">
        <title>Single cell metagenomics reveals metabolic interactions within the superorganism composed of flagellate Streblomastix strix and complex community of Bacteroidetes bacteria on its surface.</title>
        <authorList>
            <person name="Treitli S.C."/>
            <person name="Kolisko M."/>
            <person name="Husnik F."/>
            <person name="Keeling P."/>
            <person name="Hampl V."/>
        </authorList>
    </citation>
    <scope>NUCLEOTIDE SEQUENCE</scope>
    <source>
        <strain evidence="1">STM</strain>
    </source>
</reference>
<evidence type="ECO:0000313" key="1">
    <source>
        <dbReference type="EMBL" id="KAA6313328.1"/>
    </source>
</evidence>
<dbReference type="EMBL" id="SNRY01006108">
    <property type="protein sequence ID" value="KAA6313328.1"/>
    <property type="molecule type" value="Genomic_DNA"/>
</dbReference>
<proteinExistence type="predicted"/>
<protein>
    <submittedName>
        <fullName evidence="1">Uncharacterized protein</fullName>
    </submittedName>
</protein>
<comment type="caution">
    <text evidence="1">The sequence shown here is derived from an EMBL/GenBank/DDBJ whole genome shotgun (WGS) entry which is preliminary data.</text>
</comment>
<sequence>MKKLMIECTEIRILLARDRNNNLEIVQYFSTYISTTVPIKGNSGETFLCKIFWCDEEIDQSAVTNHYSIKRCNLQ</sequence>
<accession>A0A5J4PXF3</accession>
<organism evidence="1">
    <name type="scientific">termite gut metagenome</name>
    <dbReference type="NCBI Taxonomy" id="433724"/>
    <lineage>
        <taxon>unclassified sequences</taxon>
        <taxon>metagenomes</taxon>
        <taxon>organismal metagenomes</taxon>
    </lineage>
</organism>